<organism evidence="2 3">
    <name type="scientific">Nonomuraea cypriaca</name>
    <dbReference type="NCBI Taxonomy" id="1187855"/>
    <lineage>
        <taxon>Bacteria</taxon>
        <taxon>Bacillati</taxon>
        <taxon>Actinomycetota</taxon>
        <taxon>Actinomycetes</taxon>
        <taxon>Streptosporangiales</taxon>
        <taxon>Streptosporangiaceae</taxon>
        <taxon>Nonomuraea</taxon>
    </lineage>
</organism>
<dbReference type="Proteomes" id="UP000605361">
    <property type="component" value="Unassembled WGS sequence"/>
</dbReference>
<accession>A0A931F166</accession>
<evidence type="ECO:0000256" key="1">
    <source>
        <dbReference type="SAM" id="SignalP"/>
    </source>
</evidence>
<sequence length="69" mass="6718">MHRPLRLLAVAALASAGLFAAASAAHAVVDPAVALECLTTSATDLTSLVDPTAPGVPAEVPGVNCLSGP</sequence>
<dbReference type="EMBL" id="JADOGI010000167">
    <property type="protein sequence ID" value="MBF8191569.1"/>
    <property type="molecule type" value="Genomic_DNA"/>
</dbReference>
<protein>
    <recommendedName>
        <fullName evidence="4">Secreted protein</fullName>
    </recommendedName>
</protein>
<reference evidence="2" key="1">
    <citation type="submission" date="2020-11" db="EMBL/GenBank/DDBJ databases">
        <title>Whole-genome analyses of Nonomuraea sp. K274.</title>
        <authorList>
            <person name="Veyisoglu A."/>
        </authorList>
    </citation>
    <scope>NUCLEOTIDE SEQUENCE</scope>
    <source>
        <strain evidence="2">K274</strain>
    </source>
</reference>
<feature type="chain" id="PRO_5037826767" description="Secreted protein" evidence="1">
    <location>
        <begin position="28"/>
        <end position="69"/>
    </location>
</feature>
<comment type="caution">
    <text evidence="2">The sequence shown here is derived from an EMBL/GenBank/DDBJ whole genome shotgun (WGS) entry which is preliminary data.</text>
</comment>
<name>A0A931F166_9ACTN</name>
<dbReference type="AlphaFoldDB" id="A0A931F166"/>
<gene>
    <name evidence="2" type="ORF">ITP53_38925</name>
</gene>
<dbReference type="RefSeq" id="WP_195900477.1">
    <property type="nucleotide sequence ID" value="NZ_JADOGI010000167.1"/>
</dbReference>
<evidence type="ECO:0000313" key="3">
    <source>
        <dbReference type="Proteomes" id="UP000605361"/>
    </source>
</evidence>
<evidence type="ECO:0000313" key="2">
    <source>
        <dbReference type="EMBL" id="MBF8191569.1"/>
    </source>
</evidence>
<proteinExistence type="predicted"/>
<feature type="signal peptide" evidence="1">
    <location>
        <begin position="1"/>
        <end position="27"/>
    </location>
</feature>
<keyword evidence="1" id="KW-0732">Signal</keyword>
<keyword evidence="3" id="KW-1185">Reference proteome</keyword>
<evidence type="ECO:0008006" key="4">
    <source>
        <dbReference type="Google" id="ProtNLM"/>
    </source>
</evidence>